<dbReference type="InterPro" id="IPR002789">
    <property type="entry name" value="HerA_central"/>
</dbReference>
<evidence type="ECO:0000256" key="1">
    <source>
        <dbReference type="SAM" id="MobiDB-lite"/>
    </source>
</evidence>
<feature type="domain" description="TraD/TraG TraM recognition site" evidence="3">
    <location>
        <begin position="658"/>
        <end position="728"/>
    </location>
</feature>
<name>A0A1S1PRP7_9ACTN</name>
<accession>A0A1S1PRP7</accession>
<sequence>MPGWFTDPDQIVSGLQSWLAGHAGWWPLALLAVVLLMAASYGRGRVRAHRHAVLCEGARTVEILTPPEVPAHAAEIFWGQMGGLQRPFWDRLFHGQPHLGWELVATRAGTVIRLWVPGPVPPGMVERAVQAAWPGARTTTRPASAPLPDYALAIGGQLRLAQVDVLPLRADPSGDPIRSLLSAASELDDHEAAVVQLLARPVTGRRLTLARRAAARQRGQYAPSLPGRALDLITPHAGPRPAPGQVVGQAGPTPPEDSAASRAIGLKAVGPRWEATVTYAAAHLAPPMTKTGQQAAATMLRGRAHALASAFALYAGHNYLRRLKLPRPIPVLAGRRLRRGDLLAVGELAALAHLPLDTAVPGLSRAGAAAVAPPAGIPESGRGVKPLGESEAGRRRRVGLNVADARHHVHVVGATGSGKSTLLANMILADAEAGRGLAVFDPKGDLVNDVLARLPADAASRVVLLDPEDAAAPPCLNILDGGDADLATDQLVGIFRRIWADSWGPRTDDLLRATCLTLLERRTRTGITPTLGDVVKVLTEPDTRRKATTGITDPILASFWEWYGQLSDGARAAAIGPILNKLRALLLRTFARQSLAAGPSTVDLREVLDRGGILLVRIPKGVIGEDASRIVGSIVLAKIWQTVLHRARLHPDQRPDATCFLDEAQNFLTLPGAVEDMLAEARGYRLSMTLAHQHLRQLPDDLADALSTNARSKLFFGVSPKDAADLSRHVSPVLTQHDLARLPAWTAAARLVVDQADTAAFTLRTRPLPPATPGRADALRVAARRHTGAPDAGRGPRSGQGGGGQ</sequence>
<evidence type="ECO:0000259" key="3">
    <source>
        <dbReference type="Pfam" id="PF12696"/>
    </source>
</evidence>
<protein>
    <submittedName>
        <fullName evidence="4">Type VI secretion protein</fullName>
    </submittedName>
</protein>
<dbReference type="InterPro" id="IPR051162">
    <property type="entry name" value="T4SS_component"/>
</dbReference>
<evidence type="ECO:0000313" key="5">
    <source>
        <dbReference type="Proteomes" id="UP000179769"/>
    </source>
</evidence>
<reference evidence="5" key="1">
    <citation type="submission" date="2016-07" db="EMBL/GenBank/DDBJ databases">
        <title>Frankia sp. NRRL B-16219 Genome sequencing.</title>
        <authorList>
            <person name="Ghodhbane-Gtari F."/>
            <person name="Swanson E."/>
            <person name="Gueddou A."/>
            <person name="Louati M."/>
            <person name="Nouioui I."/>
            <person name="Hezbri K."/>
            <person name="Abebe-Akele F."/>
            <person name="Simpson S."/>
            <person name="Morris K."/>
            <person name="Thomas K."/>
            <person name="Gtari M."/>
            <person name="Tisa L.S."/>
        </authorList>
    </citation>
    <scope>NUCLEOTIDE SEQUENCE [LARGE SCALE GENOMIC DNA]</scope>
    <source>
        <strain evidence="5">NRRL B-16219</strain>
    </source>
</reference>
<proteinExistence type="predicted"/>
<organism evidence="4 5">
    <name type="scientific">Parafrankia soli</name>
    <dbReference type="NCBI Taxonomy" id="2599596"/>
    <lineage>
        <taxon>Bacteria</taxon>
        <taxon>Bacillati</taxon>
        <taxon>Actinomycetota</taxon>
        <taxon>Actinomycetes</taxon>
        <taxon>Frankiales</taxon>
        <taxon>Frankiaceae</taxon>
        <taxon>Parafrankia</taxon>
    </lineage>
</organism>
<keyword evidence="5" id="KW-1185">Reference proteome</keyword>
<dbReference type="CDD" id="cd01127">
    <property type="entry name" value="TrwB_TraG_TraD_VirD4"/>
    <property type="match status" value="2"/>
</dbReference>
<dbReference type="Pfam" id="PF01935">
    <property type="entry name" value="DUF87"/>
    <property type="match status" value="1"/>
</dbReference>
<dbReference type="AlphaFoldDB" id="A0A1S1PRP7"/>
<gene>
    <name evidence="4" type="ORF">BBK14_23535</name>
</gene>
<comment type="caution">
    <text evidence="4">The sequence shown here is derived from an EMBL/GenBank/DDBJ whole genome shotgun (WGS) entry which is preliminary data.</text>
</comment>
<feature type="region of interest" description="Disordered" evidence="1">
    <location>
        <begin position="372"/>
        <end position="395"/>
    </location>
</feature>
<dbReference type="Pfam" id="PF12696">
    <property type="entry name" value="TraG-D_C"/>
    <property type="match status" value="1"/>
</dbReference>
<dbReference type="SUPFAM" id="SSF52540">
    <property type="entry name" value="P-loop containing nucleoside triphosphate hydrolases"/>
    <property type="match status" value="1"/>
</dbReference>
<dbReference type="InterPro" id="IPR032689">
    <property type="entry name" value="TraG-D_C"/>
</dbReference>
<feature type="domain" description="Helicase HerA central" evidence="2">
    <location>
        <begin position="394"/>
        <end position="449"/>
    </location>
</feature>
<dbReference type="PANTHER" id="PTHR30121">
    <property type="entry name" value="UNCHARACTERIZED PROTEIN YJGR-RELATED"/>
    <property type="match status" value="1"/>
</dbReference>
<dbReference type="EMBL" id="MAXA01000237">
    <property type="protein sequence ID" value="OHV23996.1"/>
    <property type="molecule type" value="Genomic_DNA"/>
</dbReference>
<feature type="region of interest" description="Disordered" evidence="1">
    <location>
        <begin position="216"/>
        <end position="260"/>
    </location>
</feature>
<evidence type="ECO:0000313" key="4">
    <source>
        <dbReference type="EMBL" id="OHV23996.1"/>
    </source>
</evidence>
<evidence type="ECO:0000259" key="2">
    <source>
        <dbReference type="Pfam" id="PF01935"/>
    </source>
</evidence>
<dbReference type="Proteomes" id="UP000179769">
    <property type="component" value="Unassembled WGS sequence"/>
</dbReference>
<feature type="compositionally biased region" description="Gly residues" evidence="1">
    <location>
        <begin position="796"/>
        <end position="805"/>
    </location>
</feature>
<dbReference type="PANTHER" id="PTHR30121:SF11">
    <property type="entry name" value="AAA+ ATPASE DOMAIN-CONTAINING PROTEIN"/>
    <property type="match status" value="1"/>
</dbReference>
<dbReference type="Gene3D" id="3.40.50.300">
    <property type="entry name" value="P-loop containing nucleotide triphosphate hydrolases"/>
    <property type="match status" value="2"/>
</dbReference>
<feature type="region of interest" description="Disordered" evidence="1">
    <location>
        <begin position="782"/>
        <end position="805"/>
    </location>
</feature>
<dbReference type="InterPro" id="IPR027417">
    <property type="entry name" value="P-loop_NTPase"/>
</dbReference>